<dbReference type="SUPFAM" id="SSF63825">
    <property type="entry name" value="YWTD domain"/>
    <property type="match status" value="1"/>
</dbReference>
<dbReference type="Proteomes" id="UP000662747">
    <property type="component" value="Chromosome"/>
</dbReference>
<dbReference type="NCBIfam" id="TIGR04534">
    <property type="entry name" value="ELWxxDGT_rpt"/>
    <property type="match status" value="2"/>
</dbReference>
<sequence>MKSSRGILPVLLFVLSGWVVACAQAPEDGVEVVETSPARESRVDVGTATAQALVPGSRWDVCEDSARRVRGIALQGGSKQEELIALNGRLLFTASDSGHGQELWMSDGPGKPTSLLKDIRPGPPSSSPAQLTVVGRWAYFVADDDEHGAELWRTDGTETGTELVKDIRPGQGPSAPEQLTVVDGTLYFTAYEEVHGRELWRVDGAKKGAELVRDFVAGPAPSASSPLGLRNLTAWGDGLALAVSREDSFEVVLWNVDRRGQARPLFTLEFGLFLEMEAVGRQLFFTVNPGTDETDLWVTRDEPGTATWLRHFPGQTPTSLTAMGDAVYFAAGGEGDWGDWGDPVHGSELWTSDGTVSGTRMVRDIAPGTDSAFIPGQDPFFTVVDGTMYFAASDVAHGRELWRSDGTPSGTWMVRDIEPGEGDSSPWFLRAESGTVFFAATTSGRGQEVWYSGGKSWTTQSLADLAQGAASSSPRGFVRSGFDVYFMATDETGAPGLWSVPFRPAMSCGARAY</sequence>
<name>A0ABX7P0Q5_9BACT</name>
<dbReference type="SUPFAM" id="SSF82171">
    <property type="entry name" value="DPP6 N-terminal domain-like"/>
    <property type="match status" value="1"/>
</dbReference>
<dbReference type="PROSITE" id="PS51257">
    <property type="entry name" value="PROKAR_LIPOPROTEIN"/>
    <property type="match status" value="1"/>
</dbReference>
<feature type="chain" id="PRO_5046208800" description="Lipoprotein" evidence="1">
    <location>
        <begin position="22"/>
        <end position="513"/>
    </location>
</feature>
<evidence type="ECO:0000256" key="1">
    <source>
        <dbReference type="SAM" id="SignalP"/>
    </source>
</evidence>
<dbReference type="InterPro" id="IPR030916">
    <property type="entry name" value="ELWxxDGT_rpt"/>
</dbReference>
<evidence type="ECO:0000313" key="3">
    <source>
        <dbReference type="Proteomes" id="UP000662747"/>
    </source>
</evidence>
<keyword evidence="3" id="KW-1185">Reference proteome</keyword>
<gene>
    <name evidence="2" type="ORF">JY651_06840</name>
</gene>
<protein>
    <recommendedName>
        <fullName evidence="4">Lipoprotein</fullName>
    </recommendedName>
</protein>
<organism evidence="2 3">
    <name type="scientific">Pyxidicoccus parkwayensis</name>
    <dbReference type="NCBI Taxonomy" id="2813578"/>
    <lineage>
        <taxon>Bacteria</taxon>
        <taxon>Pseudomonadati</taxon>
        <taxon>Myxococcota</taxon>
        <taxon>Myxococcia</taxon>
        <taxon>Myxococcales</taxon>
        <taxon>Cystobacterineae</taxon>
        <taxon>Myxococcaceae</taxon>
        <taxon>Pyxidicoccus</taxon>
    </lineage>
</organism>
<dbReference type="RefSeq" id="WP_206726220.1">
    <property type="nucleotide sequence ID" value="NZ_CP071090.1"/>
</dbReference>
<feature type="signal peptide" evidence="1">
    <location>
        <begin position="1"/>
        <end position="21"/>
    </location>
</feature>
<accession>A0ABX7P0Q5</accession>
<dbReference type="EMBL" id="CP071090">
    <property type="protein sequence ID" value="QSQ24659.1"/>
    <property type="molecule type" value="Genomic_DNA"/>
</dbReference>
<reference evidence="2 3" key="1">
    <citation type="submission" date="2021-02" db="EMBL/GenBank/DDBJ databases">
        <title>De Novo genome assembly of isolated myxobacteria.</title>
        <authorList>
            <person name="Stevens D.C."/>
        </authorList>
    </citation>
    <scope>NUCLEOTIDE SEQUENCE [LARGE SCALE GENOMIC DNA]</scope>
    <source>
        <strain evidence="3">SCPEA02</strain>
    </source>
</reference>
<evidence type="ECO:0000313" key="2">
    <source>
        <dbReference type="EMBL" id="QSQ24659.1"/>
    </source>
</evidence>
<proteinExistence type="predicted"/>
<keyword evidence="1" id="KW-0732">Signal</keyword>
<evidence type="ECO:0008006" key="4">
    <source>
        <dbReference type="Google" id="ProtNLM"/>
    </source>
</evidence>